<protein>
    <submittedName>
        <fullName evidence="3">Uncharacterized protein</fullName>
    </submittedName>
</protein>
<evidence type="ECO:0000256" key="2">
    <source>
        <dbReference type="SAM" id="Phobius"/>
    </source>
</evidence>
<reference evidence="3 4" key="1">
    <citation type="journal article" date="2016" name="Nat. Commun.">
        <title>Thousands of microbial genomes shed light on interconnected biogeochemical processes in an aquifer system.</title>
        <authorList>
            <person name="Anantharaman K."/>
            <person name="Brown C.T."/>
            <person name="Hug L.A."/>
            <person name="Sharon I."/>
            <person name="Castelle C.J."/>
            <person name="Probst A.J."/>
            <person name="Thomas B.C."/>
            <person name="Singh A."/>
            <person name="Wilkins M.J."/>
            <person name="Karaoz U."/>
            <person name="Brodie E.L."/>
            <person name="Williams K.H."/>
            <person name="Hubbard S.S."/>
            <person name="Banfield J.F."/>
        </authorList>
    </citation>
    <scope>NUCLEOTIDE SEQUENCE [LARGE SCALE GENOMIC DNA]</scope>
</reference>
<feature type="region of interest" description="Disordered" evidence="1">
    <location>
        <begin position="40"/>
        <end position="67"/>
    </location>
</feature>
<evidence type="ECO:0000313" key="4">
    <source>
        <dbReference type="Proteomes" id="UP000178270"/>
    </source>
</evidence>
<dbReference type="AlphaFoldDB" id="A0A1F4U1N6"/>
<evidence type="ECO:0000313" key="3">
    <source>
        <dbReference type="EMBL" id="OGC38760.1"/>
    </source>
</evidence>
<comment type="caution">
    <text evidence="3">The sequence shown here is derived from an EMBL/GenBank/DDBJ whole genome shotgun (WGS) entry which is preliminary data.</text>
</comment>
<keyword evidence="2" id="KW-0812">Transmembrane</keyword>
<keyword evidence="2" id="KW-1133">Transmembrane helix</keyword>
<organism evidence="3 4">
    <name type="scientific">candidate division WWE3 bacterium RBG_13_37_7</name>
    <dbReference type="NCBI Taxonomy" id="1802609"/>
    <lineage>
        <taxon>Bacteria</taxon>
        <taxon>Katanobacteria</taxon>
    </lineage>
</organism>
<keyword evidence="2" id="KW-0472">Membrane</keyword>
<name>A0A1F4U1N6_UNCKA</name>
<proteinExistence type="predicted"/>
<feature type="transmembrane region" description="Helical" evidence="2">
    <location>
        <begin position="6"/>
        <end position="28"/>
    </location>
</feature>
<gene>
    <name evidence="3" type="ORF">A3K42_01955</name>
</gene>
<dbReference type="Proteomes" id="UP000178270">
    <property type="component" value="Unassembled WGS sequence"/>
</dbReference>
<accession>A0A1F4U1N6</accession>
<evidence type="ECO:0000256" key="1">
    <source>
        <dbReference type="SAM" id="MobiDB-lite"/>
    </source>
</evidence>
<dbReference type="EMBL" id="MEUS01000016">
    <property type="protein sequence ID" value="OGC38760.1"/>
    <property type="molecule type" value="Genomic_DNA"/>
</dbReference>
<sequence length="206" mass="23309">MPTRKVLLIVLVVYILVVFIPIIGFLYFGENIKLKSREETSTEKTQETSESTSTAFEQLVKPQTTPSANKLFDPSNWRSGQFGNIEKTTVTISLPNDEKGTLIEKSFAFTSNTLLLCSANKHKDTNGIEIDASKVFPNLNRMTDSAYAEFIKIYKDIPLDERLLELSKYKAGNPIHYGITSDESNDLLWVRIFKEDCGKFSSSIYD</sequence>